<organism evidence="1 2">
    <name type="scientific">Mya arenaria</name>
    <name type="common">Soft-shell clam</name>
    <dbReference type="NCBI Taxonomy" id="6604"/>
    <lineage>
        <taxon>Eukaryota</taxon>
        <taxon>Metazoa</taxon>
        <taxon>Spiralia</taxon>
        <taxon>Lophotrochozoa</taxon>
        <taxon>Mollusca</taxon>
        <taxon>Bivalvia</taxon>
        <taxon>Autobranchia</taxon>
        <taxon>Heteroconchia</taxon>
        <taxon>Euheterodonta</taxon>
        <taxon>Imparidentia</taxon>
        <taxon>Neoheterodontei</taxon>
        <taxon>Myida</taxon>
        <taxon>Myoidea</taxon>
        <taxon>Myidae</taxon>
        <taxon>Mya</taxon>
    </lineage>
</organism>
<keyword evidence="2" id="KW-1185">Reference proteome</keyword>
<name>A0ABY7DMV9_MYAAR</name>
<gene>
    <name evidence="1" type="ORF">MAR_023395</name>
</gene>
<evidence type="ECO:0000313" key="1">
    <source>
        <dbReference type="EMBL" id="WAQ99022.1"/>
    </source>
</evidence>
<sequence>MTDLQNKHKRPKNIENLEVTKVDEILWNQLKPETKAYALVPVVGLMQTTKTDCNKENKELVGDVFKILAQRVVSSNENRRQKIKKQFTTGIQKLCDNPHSAAMLFGDKLEEDIKKMKETKAKLTPNQPNKPFIEKRTGAPINNRKFTAYPPRNNQAQMNYQRQTPTTKVHKNKPKIISVSKDINVRFAAQLKTFELEKPRIISIIPKKDGRKYRRKNRVCTDSVCANHYKIRSSYMNYIHNIDSNFPKDYNDDF</sequence>
<proteinExistence type="predicted"/>
<evidence type="ECO:0000313" key="2">
    <source>
        <dbReference type="Proteomes" id="UP001164746"/>
    </source>
</evidence>
<reference evidence="1" key="1">
    <citation type="submission" date="2022-11" db="EMBL/GenBank/DDBJ databases">
        <title>Centuries of genome instability and evolution in soft-shell clam transmissible cancer (bioRxiv).</title>
        <authorList>
            <person name="Hart S.F.M."/>
            <person name="Yonemitsu M.A."/>
            <person name="Giersch R.M."/>
            <person name="Beal B.F."/>
            <person name="Arriagada G."/>
            <person name="Davis B.W."/>
            <person name="Ostrander E.A."/>
            <person name="Goff S.P."/>
            <person name="Metzger M.J."/>
        </authorList>
    </citation>
    <scope>NUCLEOTIDE SEQUENCE</scope>
    <source>
        <strain evidence="1">MELC-2E11</strain>
        <tissue evidence="1">Siphon/mantle</tissue>
    </source>
</reference>
<dbReference type="EMBL" id="CP111014">
    <property type="protein sequence ID" value="WAQ99022.1"/>
    <property type="molecule type" value="Genomic_DNA"/>
</dbReference>
<dbReference type="Proteomes" id="UP001164746">
    <property type="component" value="Chromosome 3"/>
</dbReference>
<accession>A0ABY7DMV9</accession>
<protein>
    <submittedName>
        <fullName evidence="1">Uncharacterized protein</fullName>
    </submittedName>
</protein>